<dbReference type="GO" id="GO:0016887">
    <property type="term" value="F:ATP hydrolysis activity"/>
    <property type="evidence" value="ECO:0007669"/>
    <property type="project" value="InterPro"/>
</dbReference>
<dbReference type="Pfam" id="PF17862">
    <property type="entry name" value="AAA_lid_3"/>
    <property type="match status" value="1"/>
</dbReference>
<reference evidence="7 8" key="1">
    <citation type="journal article" date="2013" name="BMC Genomics">
        <title>Comparative genomics of parasitic silkworm microsporidia reveal an association between genome expansion and host adaptation.</title>
        <authorList>
            <person name="Pan G."/>
            <person name="Xu J."/>
            <person name="Li T."/>
            <person name="Xia Q."/>
            <person name="Liu S.L."/>
            <person name="Zhang G."/>
            <person name="Li S."/>
            <person name="Li C."/>
            <person name="Liu H."/>
            <person name="Yang L."/>
            <person name="Liu T."/>
            <person name="Zhang X."/>
            <person name="Wu Z."/>
            <person name="Fan W."/>
            <person name="Dang X."/>
            <person name="Xiang H."/>
            <person name="Tao M."/>
            <person name="Li Y."/>
            <person name="Hu J."/>
            <person name="Li Z."/>
            <person name="Lin L."/>
            <person name="Luo J."/>
            <person name="Geng L."/>
            <person name="Wang L."/>
            <person name="Long M."/>
            <person name="Wan Y."/>
            <person name="He N."/>
            <person name="Zhang Z."/>
            <person name="Lu C."/>
            <person name="Keeling P.J."/>
            <person name="Wang J."/>
            <person name="Xiang Z."/>
            <person name="Zhou Z."/>
        </authorList>
    </citation>
    <scope>NUCLEOTIDE SEQUENCE [LARGE SCALE GENOMIC DNA]</scope>
    <source>
        <strain evidence="8">CQ1 / CVCC 102059</strain>
    </source>
</reference>
<dbReference type="EMBL" id="KB908924">
    <property type="protein sequence ID" value="EOB14776.1"/>
    <property type="molecule type" value="Genomic_DNA"/>
</dbReference>
<evidence type="ECO:0000256" key="3">
    <source>
        <dbReference type="ARBA" id="ARBA00022840"/>
    </source>
</evidence>
<feature type="compositionally biased region" description="Basic and acidic residues" evidence="5">
    <location>
        <begin position="116"/>
        <end position="134"/>
    </location>
</feature>
<protein>
    <submittedName>
        <fullName evidence="7">Fidgetin-like protein 1</fullName>
    </submittedName>
</protein>
<dbReference type="Pfam" id="PF00004">
    <property type="entry name" value="AAA"/>
    <property type="match status" value="1"/>
</dbReference>
<dbReference type="InterPro" id="IPR050304">
    <property type="entry name" value="MT-severing_AAA_ATPase"/>
</dbReference>
<dbReference type="PANTHER" id="PTHR23074">
    <property type="entry name" value="AAA DOMAIN-CONTAINING"/>
    <property type="match status" value="1"/>
</dbReference>
<dbReference type="Gene3D" id="1.10.8.60">
    <property type="match status" value="1"/>
</dbReference>
<accession>R0KV72</accession>
<dbReference type="OrthoDB" id="10251136at2759"/>
<dbReference type="SUPFAM" id="SSF52540">
    <property type="entry name" value="P-loop containing nucleoside triphosphate hydrolases"/>
    <property type="match status" value="1"/>
</dbReference>
<dbReference type="HOGENOM" id="CLU_000688_21_0_1"/>
<keyword evidence="2 4" id="KW-0547">Nucleotide-binding</keyword>
<dbReference type="PROSITE" id="PS00674">
    <property type="entry name" value="AAA"/>
    <property type="match status" value="1"/>
</dbReference>
<dbReference type="AlphaFoldDB" id="R0KV72"/>
<dbReference type="Proteomes" id="UP000016927">
    <property type="component" value="Unassembled WGS sequence"/>
</dbReference>
<comment type="similarity">
    <text evidence="1 4">Belongs to the AAA ATPase family.</text>
</comment>
<gene>
    <name evidence="7" type="primary">FIGL1</name>
    <name evidence="7" type="ORF">NBO_16g0061</name>
</gene>
<dbReference type="GO" id="GO:0005524">
    <property type="term" value="F:ATP binding"/>
    <property type="evidence" value="ECO:0007669"/>
    <property type="project" value="UniProtKB-KW"/>
</dbReference>
<dbReference type="InterPro" id="IPR003959">
    <property type="entry name" value="ATPase_AAA_core"/>
</dbReference>
<evidence type="ECO:0000256" key="5">
    <source>
        <dbReference type="SAM" id="MobiDB-lite"/>
    </source>
</evidence>
<proteinExistence type="inferred from homology"/>
<organism evidence="7 8">
    <name type="scientific">Nosema bombycis (strain CQ1 / CVCC 102059)</name>
    <name type="common">Microsporidian parasite</name>
    <name type="synonym">Pebrine of silkworm</name>
    <dbReference type="NCBI Taxonomy" id="578461"/>
    <lineage>
        <taxon>Eukaryota</taxon>
        <taxon>Fungi</taxon>
        <taxon>Fungi incertae sedis</taxon>
        <taxon>Microsporidia</taxon>
        <taxon>Nosematidae</taxon>
        <taxon>Nosema</taxon>
    </lineage>
</organism>
<evidence type="ECO:0000259" key="6">
    <source>
        <dbReference type="SMART" id="SM00382"/>
    </source>
</evidence>
<feature type="region of interest" description="Disordered" evidence="5">
    <location>
        <begin position="109"/>
        <end position="134"/>
    </location>
</feature>
<dbReference type="PANTHER" id="PTHR23074:SF17">
    <property type="entry name" value="FIDGETIN-LIKE PROTEIN 1"/>
    <property type="match status" value="1"/>
</dbReference>
<feature type="domain" description="AAA+ ATPase" evidence="6">
    <location>
        <begin position="192"/>
        <end position="328"/>
    </location>
</feature>
<dbReference type="InterPro" id="IPR041569">
    <property type="entry name" value="AAA_lid_3"/>
</dbReference>
<dbReference type="STRING" id="578461.R0KV72"/>
<evidence type="ECO:0000313" key="7">
    <source>
        <dbReference type="EMBL" id="EOB14776.1"/>
    </source>
</evidence>
<dbReference type="InterPro" id="IPR003960">
    <property type="entry name" value="ATPase_AAA_CS"/>
</dbReference>
<dbReference type="FunFam" id="3.40.50.300:FF:000093">
    <property type="entry name" value="Fidgetin-like 1"/>
    <property type="match status" value="1"/>
</dbReference>
<evidence type="ECO:0000256" key="1">
    <source>
        <dbReference type="ARBA" id="ARBA00006914"/>
    </source>
</evidence>
<dbReference type="FunFam" id="1.10.8.60:FF:000022">
    <property type="entry name" value="Fidgetin like 1"/>
    <property type="match status" value="1"/>
</dbReference>
<evidence type="ECO:0000313" key="8">
    <source>
        <dbReference type="Proteomes" id="UP000016927"/>
    </source>
</evidence>
<dbReference type="Gene3D" id="3.40.50.300">
    <property type="entry name" value="P-loop containing nucleotide triphosphate hydrolases"/>
    <property type="match status" value="1"/>
</dbReference>
<sequence length="430" mass="49136">MDKKLNELKNKKDRVDNLMILPVELRDSEDVIKLSDVYKDILREVGNKNNLIPFLSGFTSLPVEEDLDKIEILLKNYKKVEGDFFPSKVQVCSKESKVEEEDIGFRSANHKAITHKSNESKDNKSNKDSNKMDESSNVETYILDRIRNEILENVNNISWDDIVGLGNVKKTINEIVLWPMLRPDLFTGLRGPPKGLLLFGPPGTGKTMIGKCIASQCKATFFSISASSLTSKWVGEGEKMVRALFFLARSMQPSVIFIDEIDSLLTQRTENENEGSRRIKTEFLVQFDGTSTSNDDRILVIGATNRPQEIDEAARRRLVKRIYVTLPCEEARKEMVFKLMKDYKNNLSDEDLKEVAKITKGYSGSDMFNLCREASLEPLREIENISNFKCENTRPIGLEDFIRSMKQIKKSVAINELDQYKEWNEIYGSS</sequence>
<dbReference type="InterPro" id="IPR003593">
    <property type="entry name" value="AAA+_ATPase"/>
</dbReference>
<evidence type="ECO:0000256" key="2">
    <source>
        <dbReference type="ARBA" id="ARBA00022741"/>
    </source>
</evidence>
<keyword evidence="3 4" id="KW-0067">ATP-binding</keyword>
<dbReference type="InterPro" id="IPR027417">
    <property type="entry name" value="P-loop_NTPase"/>
</dbReference>
<evidence type="ECO:0000256" key="4">
    <source>
        <dbReference type="RuleBase" id="RU003651"/>
    </source>
</evidence>
<dbReference type="OMA" id="LCQEAIW"/>
<name>R0KV72_NOSB1</name>
<keyword evidence="8" id="KW-1185">Reference proteome</keyword>
<dbReference type="VEuPathDB" id="MicrosporidiaDB:NBO_16g0061"/>
<dbReference type="SMART" id="SM00382">
    <property type="entry name" value="AAA"/>
    <property type="match status" value="1"/>
</dbReference>